<evidence type="ECO:0000313" key="2">
    <source>
        <dbReference type="EMBL" id="AMO70401.1"/>
    </source>
</evidence>
<evidence type="ECO:0000313" key="3">
    <source>
        <dbReference type="Proteomes" id="UP000074119"/>
    </source>
</evidence>
<dbReference type="SUPFAM" id="SSF53474">
    <property type="entry name" value="alpha/beta-Hydrolases"/>
    <property type="match status" value="1"/>
</dbReference>
<dbReference type="STRING" id="1470434.AZF00_15290"/>
<organism evidence="2 3">
    <name type="scientific">Zhongshania aliphaticivorans</name>
    <dbReference type="NCBI Taxonomy" id="1470434"/>
    <lineage>
        <taxon>Bacteria</taxon>
        <taxon>Pseudomonadati</taxon>
        <taxon>Pseudomonadota</taxon>
        <taxon>Gammaproteobacteria</taxon>
        <taxon>Cellvibrionales</taxon>
        <taxon>Spongiibacteraceae</taxon>
        <taxon>Zhongshania</taxon>
    </lineage>
</organism>
<dbReference type="PANTHER" id="PTHR43798:SF33">
    <property type="entry name" value="HYDROLASE, PUTATIVE (AFU_ORTHOLOGUE AFUA_2G14860)-RELATED"/>
    <property type="match status" value="1"/>
</dbReference>
<dbReference type="GO" id="GO:0047372">
    <property type="term" value="F:monoacylglycerol lipase activity"/>
    <property type="evidence" value="ECO:0007669"/>
    <property type="project" value="TreeGrafter"/>
</dbReference>
<dbReference type="GO" id="GO:0046464">
    <property type="term" value="P:acylglycerol catabolic process"/>
    <property type="evidence" value="ECO:0007669"/>
    <property type="project" value="TreeGrafter"/>
</dbReference>
<dbReference type="PRINTS" id="PR00412">
    <property type="entry name" value="EPOXHYDRLASE"/>
</dbReference>
<dbReference type="KEGG" id="zal:AZF00_15290"/>
<dbReference type="EMBL" id="CP014544">
    <property type="protein sequence ID" value="AMO70401.1"/>
    <property type="molecule type" value="Genomic_DNA"/>
</dbReference>
<dbReference type="InterPro" id="IPR000639">
    <property type="entry name" value="Epox_hydrolase-like"/>
</dbReference>
<evidence type="ECO:0000259" key="1">
    <source>
        <dbReference type="Pfam" id="PF00561"/>
    </source>
</evidence>
<dbReference type="InterPro" id="IPR050266">
    <property type="entry name" value="AB_hydrolase_sf"/>
</dbReference>
<gene>
    <name evidence="2" type="ORF">AZF00_15290</name>
</gene>
<dbReference type="Proteomes" id="UP000074119">
    <property type="component" value="Chromosome"/>
</dbReference>
<dbReference type="PANTHER" id="PTHR43798">
    <property type="entry name" value="MONOACYLGLYCEROL LIPASE"/>
    <property type="match status" value="1"/>
</dbReference>
<sequence>MNTQNKSNLKTALASWKASGEWLELKGHQIFVKDEGPSDLPVLLLIHGFPTSSWDWYGIWDTLKSRFRLVTLDMLGFGYSDKPNVRTYSIHGQADIVEALVAAKSLDQFHVLAHDYGDTVAQELLARQQQGVGAGTWLSCCFLNGGLFPETHRAILTQKLLLSPLGPLLNKLSGYKQFSARFSSVFGEQSKPTEEELRIFWALINEKDGKHIFHNLITYMRDRKQHRERWVNALHNSTIPLALINGSVDPVSGAHMVARYKELKCRLDYLGELASIGHYPQVEDPAGVVQHFINFIDGKK</sequence>
<keyword evidence="2" id="KW-0378">Hydrolase</keyword>
<dbReference type="AlphaFoldDB" id="A0A127MAX5"/>
<proteinExistence type="predicted"/>
<reference evidence="2 3" key="1">
    <citation type="submission" date="2015-12" db="EMBL/GenBank/DDBJ databases">
        <authorList>
            <person name="Shamseldin A."/>
            <person name="Moawad H."/>
            <person name="Abd El-Rahim W.M."/>
            <person name="Sadowsky M.J."/>
        </authorList>
    </citation>
    <scope>NUCLEOTIDE SEQUENCE [LARGE SCALE GENOMIC DNA]</scope>
    <source>
        <strain evidence="2 3">SM2</strain>
    </source>
</reference>
<dbReference type="GO" id="GO:0016020">
    <property type="term" value="C:membrane"/>
    <property type="evidence" value="ECO:0007669"/>
    <property type="project" value="TreeGrafter"/>
</dbReference>
<feature type="domain" description="AB hydrolase-1" evidence="1">
    <location>
        <begin position="41"/>
        <end position="285"/>
    </location>
</feature>
<dbReference type="InterPro" id="IPR000073">
    <property type="entry name" value="AB_hydrolase_1"/>
</dbReference>
<accession>A0A127MAX5</accession>
<protein>
    <submittedName>
        <fullName evidence="2">Alpha/beta hydrolase</fullName>
    </submittedName>
</protein>
<name>A0A127MAX5_9GAMM</name>
<dbReference type="InterPro" id="IPR029058">
    <property type="entry name" value="AB_hydrolase_fold"/>
</dbReference>
<dbReference type="Pfam" id="PF00561">
    <property type="entry name" value="Abhydrolase_1"/>
    <property type="match status" value="1"/>
</dbReference>
<dbReference type="RefSeq" id="WP_008251832.1">
    <property type="nucleotide sequence ID" value="NZ_CP014544.1"/>
</dbReference>
<dbReference type="Gene3D" id="3.40.50.1820">
    <property type="entry name" value="alpha/beta hydrolase"/>
    <property type="match status" value="1"/>
</dbReference>